<evidence type="ECO:0000256" key="3">
    <source>
        <dbReference type="ARBA" id="ARBA00022946"/>
    </source>
</evidence>
<dbReference type="Pfam" id="PF09243">
    <property type="entry name" value="Rsm22"/>
    <property type="match status" value="1"/>
</dbReference>
<reference evidence="9" key="1">
    <citation type="submission" date="2017-08" db="EMBL/GenBank/DDBJ databases">
        <authorList>
            <person name="Polle J.E."/>
            <person name="Barry K."/>
            <person name="Cushman J."/>
            <person name="Schmutz J."/>
            <person name="Tran D."/>
            <person name="Hathwaick L.T."/>
            <person name="Yim W.C."/>
            <person name="Jenkins J."/>
            <person name="Mckie-Krisberg Z.M."/>
            <person name="Prochnik S."/>
            <person name="Lindquist E."/>
            <person name="Dockter R.B."/>
            <person name="Adam C."/>
            <person name="Molina H."/>
            <person name="Bunkerborg J."/>
            <person name="Jin E."/>
            <person name="Buchheim M."/>
            <person name="Magnuson J."/>
        </authorList>
    </citation>
    <scope>NUCLEOTIDE SEQUENCE</scope>
    <source>
        <strain evidence="9">CCAP 19/18</strain>
    </source>
</reference>
<dbReference type="PANTHER" id="PTHR13184">
    <property type="entry name" value="37S RIBOSOMAL PROTEIN S22"/>
    <property type="match status" value="1"/>
</dbReference>
<comment type="function">
    <text evidence="7">Mitochondrial ribosome (mitoribosome) assembly factor. Binds at the interface of the head and body domains of the mitochondrial small ribosomal subunit (mt-SSU), occluding the mRNA channel and preventing compaction of the head domain towards the body. Probable inactive methyltransferase: retains the characteristic folding and ability to bind S-adenosyl-L-methionine, but it probably lost its methyltransferase activity.</text>
</comment>
<evidence type="ECO:0000256" key="5">
    <source>
        <dbReference type="ARBA" id="ARBA00023014"/>
    </source>
</evidence>
<proteinExistence type="predicted"/>
<dbReference type="SUPFAM" id="SSF53335">
    <property type="entry name" value="S-adenosyl-L-methionine-dependent methyltransferases"/>
    <property type="match status" value="1"/>
</dbReference>
<evidence type="ECO:0000256" key="6">
    <source>
        <dbReference type="ARBA" id="ARBA00023128"/>
    </source>
</evidence>
<evidence type="ECO:0000313" key="10">
    <source>
        <dbReference type="Proteomes" id="UP000815325"/>
    </source>
</evidence>
<name>A0ABQ7GAE5_DUNSA</name>
<dbReference type="PANTHER" id="PTHR13184:SF5">
    <property type="entry name" value="METHYLTRANSFERASE-LIKE PROTEIN 17, MITOCHONDRIAL"/>
    <property type="match status" value="1"/>
</dbReference>
<feature type="compositionally biased region" description="Low complexity" evidence="8">
    <location>
        <begin position="217"/>
        <end position="235"/>
    </location>
</feature>
<feature type="region of interest" description="Disordered" evidence="8">
    <location>
        <begin position="217"/>
        <end position="245"/>
    </location>
</feature>
<organism evidence="9 10">
    <name type="scientific">Dunaliella salina</name>
    <name type="common">Green alga</name>
    <name type="synonym">Protococcus salinus</name>
    <dbReference type="NCBI Taxonomy" id="3046"/>
    <lineage>
        <taxon>Eukaryota</taxon>
        <taxon>Viridiplantae</taxon>
        <taxon>Chlorophyta</taxon>
        <taxon>core chlorophytes</taxon>
        <taxon>Chlorophyceae</taxon>
        <taxon>CS clade</taxon>
        <taxon>Chlamydomonadales</taxon>
        <taxon>Dunaliellaceae</taxon>
        <taxon>Dunaliella</taxon>
    </lineage>
</organism>
<comment type="caution">
    <text evidence="9">The sequence shown here is derived from an EMBL/GenBank/DDBJ whole genome shotgun (WGS) entry which is preliminary data.</text>
</comment>
<keyword evidence="2" id="KW-0479">Metal-binding</keyword>
<keyword evidence="3" id="KW-0809">Transit peptide</keyword>
<protein>
    <submittedName>
        <fullName evidence="9">Uncharacterized protein</fullName>
    </submittedName>
</protein>
<comment type="subcellular location">
    <subcellularLocation>
        <location evidence="1">Mitochondrion</location>
    </subcellularLocation>
</comment>
<dbReference type="InterPro" id="IPR052571">
    <property type="entry name" value="Mt_RNA_Methyltransferase"/>
</dbReference>
<evidence type="ECO:0000313" key="9">
    <source>
        <dbReference type="EMBL" id="KAF5831570.1"/>
    </source>
</evidence>
<keyword evidence="6" id="KW-0496">Mitochondrion</keyword>
<dbReference type="EMBL" id="MU069938">
    <property type="protein sequence ID" value="KAF5831570.1"/>
    <property type="molecule type" value="Genomic_DNA"/>
</dbReference>
<sequence>MRVMASHLRSKTAEQEQHLLANVAPAALNEQGPFASAPRTASGRVTRQALYDASIALEHEGDQLVDPEVFNKLLGLPPPSSTTNRGKVKHGVHRNMRGARPKPPLEYNEQQALAAAAGSSSAWYATTLRVLHELRSADPDFRPTSMLDFGAGFGGATQAARQVWPSRLRNVTAVERSPTMLHFSTTHMRQAAAATAAAADSAVTPAAAAAAVGAEEGGSSPMHVSLSSSPYPSHSAQAKGARMAGPRVTWTRGLPRLPGKDGAAVVPPRFQLVVGAYVLSEETLLQERLRLIDQLWGEL</sequence>
<keyword evidence="5" id="KW-0411">Iron-sulfur</keyword>
<keyword evidence="10" id="KW-1185">Reference proteome</keyword>
<evidence type="ECO:0000256" key="8">
    <source>
        <dbReference type="SAM" id="MobiDB-lite"/>
    </source>
</evidence>
<keyword evidence="4" id="KW-0408">Iron</keyword>
<gene>
    <name evidence="9" type="ORF">DUNSADRAFT_12950</name>
</gene>
<evidence type="ECO:0000256" key="4">
    <source>
        <dbReference type="ARBA" id="ARBA00023004"/>
    </source>
</evidence>
<accession>A0ABQ7GAE5</accession>
<dbReference type="Proteomes" id="UP000815325">
    <property type="component" value="Unassembled WGS sequence"/>
</dbReference>
<dbReference type="InterPro" id="IPR015324">
    <property type="entry name" value="Ribosomal_Rsm22-like"/>
</dbReference>
<dbReference type="InterPro" id="IPR029063">
    <property type="entry name" value="SAM-dependent_MTases_sf"/>
</dbReference>
<evidence type="ECO:0000256" key="2">
    <source>
        <dbReference type="ARBA" id="ARBA00022723"/>
    </source>
</evidence>
<evidence type="ECO:0000256" key="7">
    <source>
        <dbReference type="ARBA" id="ARBA00045681"/>
    </source>
</evidence>
<evidence type="ECO:0000256" key="1">
    <source>
        <dbReference type="ARBA" id="ARBA00004173"/>
    </source>
</evidence>